<dbReference type="Pfam" id="PF00912">
    <property type="entry name" value="Transgly"/>
    <property type="match status" value="1"/>
</dbReference>
<keyword evidence="20" id="KW-1185">Reference proteome</keyword>
<evidence type="ECO:0000256" key="2">
    <source>
        <dbReference type="ARBA" id="ARBA00007090"/>
    </source>
</evidence>
<comment type="subcellular location">
    <subcellularLocation>
        <location evidence="1">Cell membrane</location>
    </subcellularLocation>
</comment>
<keyword evidence="11" id="KW-0573">Peptidoglycan synthesis</keyword>
<comment type="caution">
    <text evidence="19">The sequence shown here is derived from an EMBL/GenBank/DDBJ whole genome shotgun (WGS) entry which is preliminary data.</text>
</comment>
<evidence type="ECO:0000256" key="5">
    <source>
        <dbReference type="ARBA" id="ARBA00022645"/>
    </source>
</evidence>
<evidence type="ECO:0000256" key="10">
    <source>
        <dbReference type="ARBA" id="ARBA00022960"/>
    </source>
</evidence>
<proteinExistence type="inferred from homology"/>
<keyword evidence="5" id="KW-0121">Carboxypeptidase</keyword>
<dbReference type="GO" id="GO:0006508">
    <property type="term" value="P:proteolysis"/>
    <property type="evidence" value="ECO:0007669"/>
    <property type="project" value="UniProtKB-KW"/>
</dbReference>
<dbReference type="FunFam" id="3.40.710.10:FF:000028">
    <property type="entry name" value="Penicillin-binding protein 1A"/>
    <property type="match status" value="1"/>
</dbReference>
<reference evidence="19 20" key="1">
    <citation type="journal article" date="2012" name="J. Bacteriol.">
        <title>Genome of Bacillus macauensis ZFHKF-1, a Long-Chain-Forming Bacterium.</title>
        <authorList>
            <person name="Cai L."/>
            <person name="Zhang T."/>
        </authorList>
    </citation>
    <scope>NUCLEOTIDE SEQUENCE [LARGE SCALE GENOMIC DNA]</scope>
    <source>
        <strain evidence="19 20">ZFHKF-1</strain>
    </source>
</reference>
<dbReference type="AlphaFoldDB" id="I8U9T7"/>
<accession>I8U9T7</accession>
<dbReference type="GO" id="GO:0008360">
    <property type="term" value="P:regulation of cell shape"/>
    <property type="evidence" value="ECO:0007669"/>
    <property type="project" value="UniProtKB-KW"/>
</dbReference>
<evidence type="ECO:0000256" key="8">
    <source>
        <dbReference type="ARBA" id="ARBA00022679"/>
    </source>
</evidence>
<evidence type="ECO:0000256" key="14">
    <source>
        <dbReference type="ARBA" id="ARBA00023316"/>
    </source>
</evidence>
<feature type="domain" description="Penicillin-binding protein transpeptidase" evidence="17">
    <location>
        <begin position="329"/>
        <end position="605"/>
    </location>
</feature>
<dbReference type="InterPro" id="IPR012338">
    <property type="entry name" value="Beta-lactam/transpept-like"/>
</dbReference>
<evidence type="ECO:0000256" key="15">
    <source>
        <dbReference type="ARBA" id="ARBA00034000"/>
    </source>
</evidence>
<dbReference type="InterPro" id="IPR023346">
    <property type="entry name" value="Lysozyme-like_dom_sf"/>
</dbReference>
<dbReference type="Gene3D" id="3.40.710.10">
    <property type="entry name" value="DD-peptidase/beta-lactamase superfamily"/>
    <property type="match status" value="1"/>
</dbReference>
<comment type="similarity">
    <text evidence="2">In the C-terminal section; belongs to the transpeptidase family.</text>
</comment>
<organism evidence="19 20">
    <name type="scientific">Fictibacillus macauensis ZFHKF-1</name>
    <dbReference type="NCBI Taxonomy" id="1196324"/>
    <lineage>
        <taxon>Bacteria</taxon>
        <taxon>Bacillati</taxon>
        <taxon>Bacillota</taxon>
        <taxon>Bacilli</taxon>
        <taxon>Bacillales</taxon>
        <taxon>Fictibacillaceae</taxon>
        <taxon>Fictibacillus</taxon>
    </lineage>
</organism>
<dbReference type="InterPro" id="IPR001460">
    <property type="entry name" value="PCN-bd_Tpept"/>
</dbReference>
<protein>
    <submittedName>
        <fullName evidence="19">Penicillin-binding protein</fullName>
    </submittedName>
</protein>
<dbReference type="InterPro" id="IPR001264">
    <property type="entry name" value="Glyco_trans_51"/>
</dbReference>
<dbReference type="PATRIC" id="fig|1196324.3.peg.3944"/>
<evidence type="ECO:0000256" key="4">
    <source>
        <dbReference type="ARBA" id="ARBA00022475"/>
    </source>
</evidence>
<dbReference type="GO" id="GO:0008955">
    <property type="term" value="F:peptidoglycan glycosyltransferase activity"/>
    <property type="evidence" value="ECO:0007669"/>
    <property type="project" value="UniProtKB-EC"/>
</dbReference>
<keyword evidence="6" id="KW-0645">Protease</keyword>
<dbReference type="eggNOG" id="COG0744">
    <property type="taxonomic scope" value="Bacteria"/>
</dbReference>
<feature type="domain" description="Glycosyl transferase family 51" evidence="18">
    <location>
        <begin position="62"/>
        <end position="238"/>
    </location>
</feature>
<gene>
    <name evidence="19" type="ORF">A374_19410</name>
</gene>
<evidence type="ECO:0000259" key="17">
    <source>
        <dbReference type="Pfam" id="PF00905"/>
    </source>
</evidence>
<dbReference type="GO" id="GO:0030288">
    <property type="term" value="C:outer membrane-bounded periplasmic space"/>
    <property type="evidence" value="ECO:0007669"/>
    <property type="project" value="TreeGrafter"/>
</dbReference>
<keyword evidence="4" id="KW-1003">Cell membrane</keyword>
<evidence type="ECO:0000256" key="9">
    <source>
        <dbReference type="ARBA" id="ARBA00022801"/>
    </source>
</evidence>
<dbReference type="PANTHER" id="PTHR32282:SF11">
    <property type="entry name" value="PENICILLIN-BINDING PROTEIN 1B"/>
    <property type="match status" value="1"/>
</dbReference>
<name>I8U9T7_9BACL</name>
<evidence type="ECO:0000256" key="3">
    <source>
        <dbReference type="ARBA" id="ARBA00007739"/>
    </source>
</evidence>
<dbReference type="Gene3D" id="1.10.3810.10">
    <property type="entry name" value="Biosynthetic peptidoglycan transglycosylase-like"/>
    <property type="match status" value="1"/>
</dbReference>
<evidence type="ECO:0000256" key="11">
    <source>
        <dbReference type="ARBA" id="ARBA00022984"/>
    </source>
</evidence>
<evidence type="ECO:0000256" key="16">
    <source>
        <dbReference type="ARBA" id="ARBA00049902"/>
    </source>
</evidence>
<comment type="catalytic activity">
    <reaction evidence="16">
        <text>[GlcNAc-(1-&gt;4)-Mur2Ac(oyl-L-Ala-gamma-D-Glu-L-Lys-D-Ala-D-Ala)](n)-di-trans,octa-cis-undecaprenyl diphosphate + beta-D-GlcNAc-(1-&gt;4)-Mur2Ac(oyl-L-Ala-gamma-D-Glu-L-Lys-D-Ala-D-Ala)-di-trans,octa-cis-undecaprenyl diphosphate = [GlcNAc-(1-&gt;4)-Mur2Ac(oyl-L-Ala-gamma-D-Glu-L-Lys-D-Ala-D-Ala)](n+1)-di-trans,octa-cis-undecaprenyl diphosphate + di-trans,octa-cis-undecaprenyl diphosphate + H(+)</text>
        <dbReference type="Rhea" id="RHEA:23708"/>
        <dbReference type="Rhea" id="RHEA-COMP:9602"/>
        <dbReference type="Rhea" id="RHEA-COMP:9603"/>
        <dbReference type="ChEBI" id="CHEBI:15378"/>
        <dbReference type="ChEBI" id="CHEBI:58405"/>
        <dbReference type="ChEBI" id="CHEBI:60033"/>
        <dbReference type="ChEBI" id="CHEBI:78435"/>
        <dbReference type="EC" id="2.4.99.28"/>
    </reaction>
</comment>
<dbReference type="EMBL" id="AKKV01000053">
    <property type="protein sequence ID" value="EIT83720.1"/>
    <property type="molecule type" value="Genomic_DNA"/>
</dbReference>
<keyword evidence="7" id="KW-0328">Glycosyltransferase</keyword>
<dbReference type="InterPro" id="IPR050396">
    <property type="entry name" value="Glycosyltr_51/Transpeptidase"/>
</dbReference>
<comment type="catalytic activity">
    <reaction evidence="15">
        <text>Preferential cleavage: (Ac)2-L-Lys-D-Ala-|-D-Ala. Also transpeptidation of peptidyl-alanyl moieties that are N-acyl substituents of D-alanine.</text>
        <dbReference type="EC" id="3.4.16.4"/>
    </reaction>
</comment>
<dbReference type="Pfam" id="PF00905">
    <property type="entry name" value="Transpeptidase"/>
    <property type="match status" value="1"/>
</dbReference>
<dbReference type="SUPFAM" id="SSF56601">
    <property type="entry name" value="beta-lactamase/transpeptidase-like"/>
    <property type="match status" value="1"/>
</dbReference>
<keyword evidence="10" id="KW-0133">Cell shape</keyword>
<dbReference type="GO" id="GO:0071555">
    <property type="term" value="P:cell wall organization"/>
    <property type="evidence" value="ECO:0007669"/>
    <property type="project" value="UniProtKB-KW"/>
</dbReference>
<keyword evidence="13" id="KW-0511">Multifunctional enzyme</keyword>
<dbReference type="SUPFAM" id="SSF53955">
    <property type="entry name" value="Lysozyme-like"/>
    <property type="match status" value="1"/>
</dbReference>
<dbReference type="FunFam" id="1.10.3810.10:FF:000001">
    <property type="entry name" value="Penicillin-binding protein 1A"/>
    <property type="match status" value="1"/>
</dbReference>
<evidence type="ECO:0000256" key="6">
    <source>
        <dbReference type="ARBA" id="ARBA00022670"/>
    </source>
</evidence>
<dbReference type="GO" id="GO:0009252">
    <property type="term" value="P:peptidoglycan biosynthetic process"/>
    <property type="evidence" value="ECO:0007669"/>
    <property type="project" value="UniProtKB-KW"/>
</dbReference>
<dbReference type="STRING" id="1196324.A374_19410"/>
<dbReference type="GO" id="GO:0009002">
    <property type="term" value="F:serine-type D-Ala-D-Ala carboxypeptidase activity"/>
    <property type="evidence" value="ECO:0007669"/>
    <property type="project" value="UniProtKB-EC"/>
</dbReference>
<keyword evidence="14" id="KW-0961">Cell wall biogenesis/degradation</keyword>
<keyword evidence="8" id="KW-0808">Transferase</keyword>
<evidence type="ECO:0000256" key="7">
    <source>
        <dbReference type="ARBA" id="ARBA00022676"/>
    </source>
</evidence>
<dbReference type="PANTHER" id="PTHR32282">
    <property type="entry name" value="BINDING PROTEIN TRANSPEPTIDASE, PUTATIVE-RELATED"/>
    <property type="match status" value="1"/>
</dbReference>
<dbReference type="GO" id="GO:0005886">
    <property type="term" value="C:plasma membrane"/>
    <property type="evidence" value="ECO:0007669"/>
    <property type="project" value="UniProtKB-SubCell"/>
</dbReference>
<comment type="similarity">
    <text evidence="3">In the N-terminal section; belongs to the glycosyltransferase 51 family.</text>
</comment>
<dbReference type="NCBIfam" id="TIGR02074">
    <property type="entry name" value="PBP_1a_fam"/>
    <property type="match status" value="1"/>
</dbReference>
<evidence type="ECO:0000313" key="20">
    <source>
        <dbReference type="Proteomes" id="UP000004080"/>
    </source>
</evidence>
<evidence type="ECO:0000313" key="19">
    <source>
        <dbReference type="EMBL" id="EIT83720.1"/>
    </source>
</evidence>
<sequence length="682" mass="75832">MPRMRRWKKKTRLQKMLFLSKGIGILVGFFVIITGGLLLTAKLMGPPPILTPQTTMLYANNGEELGEMAHSGQKRSWIPLRKMSPALIQATIAVEDKNFYEHHGFDFKRIAGAILADIKAGSKVQGASTISQQFARNLFLTHDKTWTRKFMEAFYTLRLEMNYSKNEILEGYLNTIYYGHGTYGVQSASSFYFGKDARSLTVGEASLLAGVPKGPGYYSPLLNEERAKQRQKIILQAMENNHYLTQQEAVTAAAQPITILNKKEEQQASLAPYFQAEVMRQLKNELKLDPKQIELGGLHVYTTLDPAMQHAAEKEVAERTADNPTIQTALVSMNPENGEVKAWVGGKNYKQSSFDRASQALRAPGSTFKPFLYYAALKNGYTPSTELKSERTAFTMGTGTPPYKPKNYNDVYANDFITLAEAIAVSDNIYAVKTNLFLGPNKLVQTARQFGITSPLAKVPSLALGTNGVSLLEMVNAYNMFPNGGQHVKPTFIKKITDHNGQTLYEAKNEHKQILDPAITFVMTDLMRGMFDERLNGYTKVTGASIDQLLSRPAAGKSGSTPTDSWMIGFTPQLTTGVWIGYDQGKELDSINDGSYSKKIWANYMESALKNVKADNFKKPAGVVSAVINPANGKLAGNSCPVTMRQYYVKGTEPKETCNEHAGDTIAPKKEKKNWWQKLFSW</sequence>
<keyword evidence="12" id="KW-0472">Membrane</keyword>
<dbReference type="Proteomes" id="UP000004080">
    <property type="component" value="Unassembled WGS sequence"/>
</dbReference>
<dbReference type="InterPro" id="IPR036950">
    <property type="entry name" value="PBP_transglycosylase"/>
</dbReference>
<dbReference type="GO" id="GO:0008658">
    <property type="term" value="F:penicillin binding"/>
    <property type="evidence" value="ECO:0007669"/>
    <property type="project" value="InterPro"/>
</dbReference>
<keyword evidence="9" id="KW-0378">Hydrolase</keyword>
<evidence type="ECO:0000256" key="12">
    <source>
        <dbReference type="ARBA" id="ARBA00023136"/>
    </source>
</evidence>
<evidence type="ECO:0000256" key="1">
    <source>
        <dbReference type="ARBA" id="ARBA00004236"/>
    </source>
</evidence>
<evidence type="ECO:0000259" key="18">
    <source>
        <dbReference type="Pfam" id="PF00912"/>
    </source>
</evidence>
<evidence type="ECO:0000256" key="13">
    <source>
        <dbReference type="ARBA" id="ARBA00023268"/>
    </source>
</evidence>